<comment type="caution">
    <text evidence="4">The sequence shown here is derived from an EMBL/GenBank/DDBJ whole genome shotgun (WGS) entry which is preliminary data.</text>
</comment>
<dbReference type="Pfam" id="PF13812">
    <property type="entry name" value="PPR_3"/>
    <property type="match status" value="1"/>
</dbReference>
<reference evidence="5" key="1">
    <citation type="journal article" date="2016" name="Nature">
        <title>The genome of the seagrass Zostera marina reveals angiosperm adaptation to the sea.</title>
        <authorList>
            <person name="Olsen J.L."/>
            <person name="Rouze P."/>
            <person name="Verhelst B."/>
            <person name="Lin Y.-C."/>
            <person name="Bayer T."/>
            <person name="Collen J."/>
            <person name="Dattolo E."/>
            <person name="De Paoli E."/>
            <person name="Dittami S."/>
            <person name="Maumus F."/>
            <person name="Michel G."/>
            <person name="Kersting A."/>
            <person name="Lauritano C."/>
            <person name="Lohaus R."/>
            <person name="Toepel M."/>
            <person name="Tonon T."/>
            <person name="Vanneste K."/>
            <person name="Amirebrahimi M."/>
            <person name="Brakel J."/>
            <person name="Bostroem C."/>
            <person name="Chovatia M."/>
            <person name="Grimwood J."/>
            <person name="Jenkins J.W."/>
            <person name="Jueterbock A."/>
            <person name="Mraz A."/>
            <person name="Stam W.T."/>
            <person name="Tice H."/>
            <person name="Bornberg-Bauer E."/>
            <person name="Green P.J."/>
            <person name="Pearson G.A."/>
            <person name="Procaccini G."/>
            <person name="Duarte C.M."/>
            <person name="Schmutz J."/>
            <person name="Reusch T.B.H."/>
            <person name="Van de Peer Y."/>
        </authorList>
    </citation>
    <scope>NUCLEOTIDE SEQUENCE [LARGE SCALE GENOMIC DNA]</scope>
    <source>
        <strain evidence="5">cv. Finnish</strain>
    </source>
</reference>
<protein>
    <submittedName>
        <fullName evidence="4">Putative Pentatricopeptide repeat-containing protein</fullName>
    </submittedName>
</protein>
<evidence type="ECO:0000256" key="2">
    <source>
        <dbReference type="ARBA" id="ARBA00022737"/>
    </source>
</evidence>
<evidence type="ECO:0000313" key="4">
    <source>
        <dbReference type="EMBL" id="KMZ71904.1"/>
    </source>
</evidence>
<dbReference type="PANTHER" id="PTHR47938">
    <property type="entry name" value="RESPIRATORY COMPLEX I CHAPERONE (CIA84), PUTATIVE (AFU_ORTHOLOGUE AFUA_2G06020)-RELATED"/>
    <property type="match status" value="1"/>
</dbReference>
<dbReference type="GO" id="GO:0006397">
    <property type="term" value="P:mRNA processing"/>
    <property type="evidence" value="ECO:0000318"/>
    <property type="project" value="GO_Central"/>
</dbReference>
<dbReference type="NCBIfam" id="TIGR00756">
    <property type="entry name" value="PPR"/>
    <property type="match status" value="7"/>
</dbReference>
<feature type="repeat" description="PPR" evidence="3">
    <location>
        <begin position="170"/>
        <end position="204"/>
    </location>
</feature>
<dbReference type="OrthoDB" id="185373at2759"/>
<feature type="repeat" description="PPR" evidence="3">
    <location>
        <begin position="205"/>
        <end position="240"/>
    </location>
</feature>
<dbReference type="Gene3D" id="1.25.40.10">
    <property type="entry name" value="Tetratricopeptide repeat domain"/>
    <property type="match status" value="3"/>
</dbReference>
<evidence type="ECO:0000313" key="5">
    <source>
        <dbReference type="Proteomes" id="UP000036987"/>
    </source>
</evidence>
<dbReference type="PROSITE" id="PS51375">
    <property type="entry name" value="PPR"/>
    <property type="match status" value="8"/>
</dbReference>
<gene>
    <name evidence="4" type="ORF">ZOSMA_172G00330</name>
</gene>
<dbReference type="Proteomes" id="UP000036987">
    <property type="component" value="Unassembled WGS sequence"/>
</dbReference>
<comment type="similarity">
    <text evidence="1">Belongs to the PPR family. P subfamily.</text>
</comment>
<name>A0A0K9PSG8_ZOSMR</name>
<keyword evidence="5" id="KW-1185">Reference proteome</keyword>
<accession>A0A0K9PSG8</accession>
<dbReference type="InterPro" id="IPR002885">
    <property type="entry name" value="PPR_rpt"/>
</dbReference>
<evidence type="ECO:0000256" key="3">
    <source>
        <dbReference type="PROSITE-ProRule" id="PRU00708"/>
    </source>
</evidence>
<dbReference type="Pfam" id="PF01535">
    <property type="entry name" value="PPR"/>
    <property type="match status" value="1"/>
</dbReference>
<dbReference type="GO" id="GO:0003729">
    <property type="term" value="F:mRNA binding"/>
    <property type="evidence" value="ECO:0000318"/>
    <property type="project" value="GO_Central"/>
</dbReference>
<evidence type="ECO:0000256" key="1">
    <source>
        <dbReference type="ARBA" id="ARBA00007626"/>
    </source>
</evidence>
<dbReference type="GO" id="GO:0005737">
    <property type="term" value="C:cytoplasm"/>
    <property type="evidence" value="ECO:0000318"/>
    <property type="project" value="GO_Central"/>
</dbReference>
<feature type="repeat" description="PPR" evidence="3">
    <location>
        <begin position="241"/>
        <end position="275"/>
    </location>
</feature>
<dbReference type="InterPro" id="IPR011990">
    <property type="entry name" value="TPR-like_helical_dom_sf"/>
</dbReference>
<organism evidence="4 5">
    <name type="scientific">Zostera marina</name>
    <name type="common">Eelgrass</name>
    <dbReference type="NCBI Taxonomy" id="29655"/>
    <lineage>
        <taxon>Eukaryota</taxon>
        <taxon>Viridiplantae</taxon>
        <taxon>Streptophyta</taxon>
        <taxon>Embryophyta</taxon>
        <taxon>Tracheophyta</taxon>
        <taxon>Spermatophyta</taxon>
        <taxon>Magnoliopsida</taxon>
        <taxon>Liliopsida</taxon>
        <taxon>Zosteraceae</taxon>
        <taxon>Zostera</taxon>
    </lineage>
</organism>
<dbReference type="Pfam" id="PF13041">
    <property type="entry name" value="PPR_2"/>
    <property type="match status" value="3"/>
</dbReference>
<feature type="repeat" description="PPR" evidence="3">
    <location>
        <begin position="276"/>
        <end position="310"/>
    </location>
</feature>
<dbReference type="PANTHER" id="PTHR47938:SF35">
    <property type="entry name" value="PENTATRICOPEPTIDE REPEAT-CONTAINING PROTEIN 4, MITOCHONDRIAL-RELATED"/>
    <property type="match status" value="1"/>
</dbReference>
<feature type="repeat" description="PPR" evidence="3">
    <location>
        <begin position="451"/>
        <end position="485"/>
    </location>
</feature>
<proteinExistence type="inferred from homology"/>
<sequence length="667" mass="75354">MQTVSLMNAYPLPPSVSSSFRSHFLPTNITTRNCNPSPSPSFTKTLHKSYLSSSTSTSTSSTSAVIVSSDFRPTLRQSAVSALKDSADLLATLSRFENVLLVQDLNIILRHFGNLGRWSEVSQLFDWMVQHDKVNIPSYSGFIKYAGKSRNHLKALQVYGSLTNKSIKNNAAVCNSILGCLIKNDKVESTIKLYDQMKKDGLQPDLVTYSTLLVGCSKLKDSYSRAMQLMNELLSTGLHMDGVIYGTLLSICASNNLCEEAESFFEQMKAEGFTPNIFHYSSLLNVYSVDGDYLKAESLLKEVKSAGIELNKVFLTTLLKVYVRGGLFEKAKELLAELESSGLAEAEMPYCLLMDSLAKAGHIQEAKAIFDDMIRKNVKSDGYCYSIMISAFCRSRLLEDAKKLAMDFQMKYGKYDLVMLNTLLRAYCNMGDMESAMQMLKKMDELAISPDWNTFHILIKYFCKEKLYHLAYRTVEDMHNKGHRLDEELCFSLITQLSQNDASAEAFNVYNMLRYSKRTVRKSLHEKMLIILVRAKLLKDAYVVMKDNAENISDHALRNFALSYMKSGNVNMINDVVKAISRAGRKIDLEVFGTAIERYISKPEKKDLLLQFLQWMTGQGHTIDSSSRDLLLKNSDLFGQKHVIAEILSKQHAMSRKAKFKIVEKEL</sequence>
<dbReference type="AlphaFoldDB" id="A0A0K9PSG8"/>
<dbReference type="OMA" id="RRNISCA"/>
<feature type="repeat" description="PPR" evidence="3">
    <location>
        <begin position="346"/>
        <end position="380"/>
    </location>
</feature>
<keyword evidence="2" id="KW-0677">Repeat</keyword>
<dbReference type="EMBL" id="LFYR01000650">
    <property type="protein sequence ID" value="KMZ71904.1"/>
    <property type="molecule type" value="Genomic_DNA"/>
</dbReference>
<feature type="repeat" description="PPR" evidence="3">
    <location>
        <begin position="311"/>
        <end position="345"/>
    </location>
</feature>
<dbReference type="STRING" id="29655.A0A0K9PSG8"/>
<feature type="repeat" description="PPR" evidence="3">
    <location>
        <begin position="416"/>
        <end position="450"/>
    </location>
</feature>